<dbReference type="CDD" id="cd01392">
    <property type="entry name" value="HTH_LacI"/>
    <property type="match status" value="1"/>
</dbReference>
<dbReference type="InterPro" id="IPR028082">
    <property type="entry name" value="Peripla_BP_I"/>
</dbReference>
<keyword evidence="3" id="KW-0804">Transcription</keyword>
<dbReference type="CDD" id="cd06267">
    <property type="entry name" value="PBP1_LacI_sugar_binding-like"/>
    <property type="match status" value="1"/>
</dbReference>
<evidence type="ECO:0000313" key="5">
    <source>
        <dbReference type="EMBL" id="RVX39848.1"/>
    </source>
</evidence>
<evidence type="ECO:0000256" key="1">
    <source>
        <dbReference type="ARBA" id="ARBA00023015"/>
    </source>
</evidence>
<proteinExistence type="predicted"/>
<dbReference type="EMBL" id="SAUN01000001">
    <property type="protein sequence ID" value="RVX39848.1"/>
    <property type="molecule type" value="Genomic_DNA"/>
</dbReference>
<reference evidence="5 6" key="1">
    <citation type="submission" date="2019-01" db="EMBL/GenBank/DDBJ databases">
        <title>Sequencing the genomes of 1000 actinobacteria strains.</title>
        <authorList>
            <person name="Klenk H.-P."/>
        </authorList>
    </citation>
    <scope>NUCLEOTIDE SEQUENCE [LARGE SCALE GENOMIC DNA]</scope>
    <source>
        <strain evidence="5 6">DSM 43925</strain>
    </source>
</reference>
<dbReference type="SUPFAM" id="SSF53822">
    <property type="entry name" value="Periplasmic binding protein-like I"/>
    <property type="match status" value="1"/>
</dbReference>
<comment type="caution">
    <text evidence="5">The sequence shown here is derived from an EMBL/GenBank/DDBJ whole genome shotgun (WGS) entry which is preliminary data.</text>
</comment>
<name>A0A438M2Y2_9ACTN</name>
<dbReference type="AlphaFoldDB" id="A0A438M2Y2"/>
<sequence length="338" mass="36090">MPRKPSPDVTMADVARVAGVSIATVSNALNSAGRMSQSTRDKVRRVARELGYLPARAHTRTLGLAVTTDHPASWGFAEIPYFSQAIQSATAVAHEHGYGLVVQPTAVGLERWAVLAVDGMLLIDSPKGDRVRADLLMRGVPVVHIGRPVSAEPDDIWVDNDVEGAVRGVLDHLSQAGAQRVALLGGDTTDYYIQACMTTYRQWCAERGEPVLLELMRRKNPAPAVARLLSRDDPPDAIFGPYDRCGHAVLSAARGHGLRIPEDLLVACASESSAYETTTPPVTTLSLDPVGATRIATELLIQLVEGGTPAVSGGVVHHTRLLARKSTLRVAADHLSTA</sequence>
<keyword evidence="2" id="KW-0238">DNA-binding</keyword>
<protein>
    <submittedName>
        <fullName evidence="5">LacI family transcriptional regulator</fullName>
    </submittedName>
</protein>
<dbReference type="PANTHER" id="PTHR30146:SF153">
    <property type="entry name" value="LACTOSE OPERON REPRESSOR"/>
    <property type="match status" value="1"/>
</dbReference>
<dbReference type="InterPro" id="IPR000843">
    <property type="entry name" value="HTH_LacI"/>
</dbReference>
<dbReference type="PROSITE" id="PS50932">
    <property type="entry name" value="HTH_LACI_2"/>
    <property type="match status" value="1"/>
</dbReference>
<dbReference type="PANTHER" id="PTHR30146">
    <property type="entry name" value="LACI-RELATED TRANSCRIPTIONAL REPRESSOR"/>
    <property type="match status" value="1"/>
</dbReference>
<dbReference type="OrthoDB" id="59108at2"/>
<organism evidence="5 6">
    <name type="scientific">Nonomuraea polychroma</name>
    <dbReference type="NCBI Taxonomy" id="46176"/>
    <lineage>
        <taxon>Bacteria</taxon>
        <taxon>Bacillati</taxon>
        <taxon>Actinomycetota</taxon>
        <taxon>Actinomycetes</taxon>
        <taxon>Streptosporangiales</taxon>
        <taxon>Streptosporangiaceae</taxon>
        <taxon>Nonomuraea</taxon>
    </lineage>
</organism>
<dbReference type="InterPro" id="IPR046335">
    <property type="entry name" value="LacI/GalR-like_sensor"/>
</dbReference>
<keyword evidence="6" id="KW-1185">Reference proteome</keyword>
<dbReference type="Gene3D" id="3.40.50.2300">
    <property type="match status" value="2"/>
</dbReference>
<dbReference type="RefSeq" id="WP_127932306.1">
    <property type="nucleotide sequence ID" value="NZ_SAUN01000001.1"/>
</dbReference>
<feature type="domain" description="HTH lacI-type" evidence="4">
    <location>
        <begin position="9"/>
        <end position="60"/>
    </location>
</feature>
<dbReference type="Pfam" id="PF13377">
    <property type="entry name" value="Peripla_BP_3"/>
    <property type="match status" value="1"/>
</dbReference>
<evidence type="ECO:0000256" key="2">
    <source>
        <dbReference type="ARBA" id="ARBA00023125"/>
    </source>
</evidence>
<dbReference type="PROSITE" id="PS00356">
    <property type="entry name" value="HTH_LACI_1"/>
    <property type="match status" value="1"/>
</dbReference>
<dbReference type="SUPFAM" id="SSF47413">
    <property type="entry name" value="lambda repressor-like DNA-binding domains"/>
    <property type="match status" value="1"/>
</dbReference>
<dbReference type="GO" id="GO:0003700">
    <property type="term" value="F:DNA-binding transcription factor activity"/>
    <property type="evidence" value="ECO:0007669"/>
    <property type="project" value="TreeGrafter"/>
</dbReference>
<dbReference type="Proteomes" id="UP000284824">
    <property type="component" value="Unassembled WGS sequence"/>
</dbReference>
<dbReference type="Gene3D" id="1.10.260.40">
    <property type="entry name" value="lambda repressor-like DNA-binding domains"/>
    <property type="match status" value="1"/>
</dbReference>
<dbReference type="Pfam" id="PF00356">
    <property type="entry name" value="LacI"/>
    <property type="match status" value="1"/>
</dbReference>
<gene>
    <name evidence="5" type="ORF">EDD27_2222</name>
</gene>
<dbReference type="SMART" id="SM00354">
    <property type="entry name" value="HTH_LACI"/>
    <property type="match status" value="1"/>
</dbReference>
<accession>A0A438M2Y2</accession>
<evidence type="ECO:0000313" key="6">
    <source>
        <dbReference type="Proteomes" id="UP000284824"/>
    </source>
</evidence>
<evidence type="ECO:0000259" key="4">
    <source>
        <dbReference type="PROSITE" id="PS50932"/>
    </source>
</evidence>
<keyword evidence="1" id="KW-0805">Transcription regulation</keyword>
<dbReference type="InterPro" id="IPR010982">
    <property type="entry name" value="Lambda_DNA-bd_dom_sf"/>
</dbReference>
<evidence type="ECO:0000256" key="3">
    <source>
        <dbReference type="ARBA" id="ARBA00023163"/>
    </source>
</evidence>
<dbReference type="GO" id="GO:0000976">
    <property type="term" value="F:transcription cis-regulatory region binding"/>
    <property type="evidence" value="ECO:0007669"/>
    <property type="project" value="TreeGrafter"/>
</dbReference>